<sequence>MVSSIALCLVAGAASHIVYFNKGEHHLYGMDYLQILFATIASGVAFLQYQHNQPWSTSLAITLQHAAYFFVGLYSTLIIYRLLLHPLRHFPGPIAARVSPAWFTTRVLKRDAHRKILALHKVYGPIVRIGPSALSIVHPSGIATIYGPNTRCTKAAFYDLDHPSKSLQSMRDPAEHRKRRRAWSPAFGDSQLRGYEVRMRPYRQRLLDRLAGMADEPLELRKWFNLYTFDVMGDMAFGEGFGGIERGELVGSIKMMGAMLDFVGLFLPVWVLCFFARIPGASKGWHQYLDWATERLNQRIKNPPAIPDVSAALISHLDGGEPTKEDQQLLGGDSRLIITAGSDTSATALAAIIYELLRNRAEISKLRNELAPHVEADGDFMHIKIQHLDHMNGVINEALRLYPAVPCHMQRKTPPEGIHVEGVWIPGDMTVMCPQTTIARFVTEFDFEFAPGENPRQFEDDAQDNFALFPGKLMVVLRRREKEAGDMNVAA</sequence>
<evidence type="ECO:0000313" key="2">
    <source>
        <dbReference type="Proteomes" id="UP001177260"/>
    </source>
</evidence>
<comment type="caution">
    <text evidence="1">The sequence shown here is derived from an EMBL/GenBank/DDBJ whole genome shotgun (WGS) entry which is preliminary data.</text>
</comment>
<reference evidence="1 2" key="1">
    <citation type="journal article" date="2023" name="ACS Omega">
        <title>Identification of the Neoaspergillic Acid Biosynthesis Gene Cluster by Establishing an In Vitro CRISPR-Ribonucleoprotein Genetic System in Aspergillus melleus.</title>
        <authorList>
            <person name="Yuan B."/>
            <person name="Grau M.F."/>
            <person name="Murata R.M."/>
            <person name="Torok T."/>
            <person name="Venkateswaran K."/>
            <person name="Stajich J.E."/>
            <person name="Wang C.C.C."/>
        </authorList>
    </citation>
    <scope>NUCLEOTIDE SEQUENCE [LARGE SCALE GENOMIC DNA]</scope>
    <source>
        <strain evidence="1 2">IMV 1140</strain>
    </source>
</reference>
<protein>
    <submittedName>
        <fullName evidence="1">Uncharacterized protein</fullName>
    </submittedName>
</protein>
<dbReference type="EMBL" id="JAOPJF010000032">
    <property type="protein sequence ID" value="KAK1144294.1"/>
    <property type="molecule type" value="Genomic_DNA"/>
</dbReference>
<organism evidence="1 2">
    <name type="scientific">Aspergillus melleus</name>
    <dbReference type="NCBI Taxonomy" id="138277"/>
    <lineage>
        <taxon>Eukaryota</taxon>
        <taxon>Fungi</taxon>
        <taxon>Dikarya</taxon>
        <taxon>Ascomycota</taxon>
        <taxon>Pezizomycotina</taxon>
        <taxon>Eurotiomycetes</taxon>
        <taxon>Eurotiomycetidae</taxon>
        <taxon>Eurotiales</taxon>
        <taxon>Aspergillaceae</taxon>
        <taxon>Aspergillus</taxon>
        <taxon>Aspergillus subgen. Circumdati</taxon>
    </lineage>
</organism>
<dbReference type="Proteomes" id="UP001177260">
    <property type="component" value="Unassembled WGS sequence"/>
</dbReference>
<name>A0ACC3B224_9EURO</name>
<gene>
    <name evidence="1" type="ORF">N8T08_005708</name>
</gene>
<keyword evidence="2" id="KW-1185">Reference proteome</keyword>
<evidence type="ECO:0000313" key="1">
    <source>
        <dbReference type="EMBL" id="KAK1144294.1"/>
    </source>
</evidence>
<proteinExistence type="predicted"/>
<accession>A0ACC3B224</accession>